<dbReference type="AlphaFoldDB" id="A0A4R8F8P6"/>
<name>A0A4R8F8P6_9GAMM</name>
<gene>
    <name evidence="1" type="ORF">DFO67_13313</name>
</gene>
<reference evidence="1 2" key="1">
    <citation type="submission" date="2019-03" db="EMBL/GenBank/DDBJ databases">
        <title>Freshwater and sediment microbial communities from various areas in North America, analyzing microbe dynamics in response to fracking.</title>
        <authorList>
            <person name="Lamendella R."/>
        </authorList>
    </citation>
    <scope>NUCLEOTIDE SEQUENCE [LARGE SCALE GENOMIC DNA]</scope>
    <source>
        <strain evidence="1 2">6_TX</strain>
    </source>
</reference>
<sequence>MTSSPTLLARAIRPKSIGIIEFCNRMTVPALAIVSLSLGRDLTRESLEHVTFLIGRKGFRMRNLKHALHCSDRTFACESQQKTERAVLGEASGHFISTR</sequence>
<protein>
    <submittedName>
        <fullName evidence="1">Uncharacterized protein</fullName>
    </submittedName>
</protein>
<accession>A0A4R8F8P6</accession>
<dbReference type="EMBL" id="SOEC01000033">
    <property type="protein sequence ID" value="TDX21856.1"/>
    <property type="molecule type" value="Genomic_DNA"/>
</dbReference>
<organism evidence="1 2">
    <name type="scientific">Modicisalibacter xianhensis</name>
    <dbReference type="NCBI Taxonomy" id="442341"/>
    <lineage>
        <taxon>Bacteria</taxon>
        <taxon>Pseudomonadati</taxon>
        <taxon>Pseudomonadota</taxon>
        <taxon>Gammaproteobacteria</taxon>
        <taxon>Oceanospirillales</taxon>
        <taxon>Halomonadaceae</taxon>
        <taxon>Modicisalibacter</taxon>
    </lineage>
</organism>
<comment type="caution">
    <text evidence="1">The sequence shown here is derived from an EMBL/GenBank/DDBJ whole genome shotgun (WGS) entry which is preliminary data.</text>
</comment>
<evidence type="ECO:0000313" key="1">
    <source>
        <dbReference type="EMBL" id="TDX21856.1"/>
    </source>
</evidence>
<proteinExistence type="predicted"/>
<dbReference type="Proteomes" id="UP000294489">
    <property type="component" value="Unassembled WGS sequence"/>
</dbReference>
<evidence type="ECO:0000313" key="2">
    <source>
        <dbReference type="Proteomes" id="UP000294489"/>
    </source>
</evidence>